<protein>
    <recommendedName>
        <fullName evidence="15">Serine/threonine-protein kinase DCLK2</fullName>
        <ecNumber evidence="3">2.7.11.1</ecNumber>
    </recommendedName>
    <alternativeName>
        <fullName evidence="18">CaMK-like CREB regulatory kinase 2</fullName>
    </alternativeName>
    <alternativeName>
        <fullName evidence="16">Doublecortin-like and CAM kinase-like 2</fullName>
    </alternativeName>
    <alternativeName>
        <fullName evidence="17">Doublecortin-like kinase 2</fullName>
    </alternativeName>
</protein>
<dbReference type="FunFam" id="1.10.510.10:FF:000066">
    <property type="entry name" value="Serine/threonine-protein kinase DCLK1 isoform 2"/>
    <property type="match status" value="1"/>
</dbReference>
<feature type="compositionally biased region" description="Low complexity" evidence="21">
    <location>
        <begin position="542"/>
        <end position="581"/>
    </location>
</feature>
<evidence type="ECO:0000313" key="25">
    <source>
        <dbReference type="RefSeq" id="XP_008275592.1"/>
    </source>
</evidence>
<evidence type="ECO:0000256" key="8">
    <source>
        <dbReference type="ARBA" id="ARBA00022737"/>
    </source>
</evidence>
<dbReference type="PANTHER" id="PTHR24347">
    <property type="entry name" value="SERINE/THREONINE-PROTEIN KINASE"/>
    <property type="match status" value="1"/>
</dbReference>
<dbReference type="PROSITE" id="PS50011">
    <property type="entry name" value="PROTEIN_KINASE_DOM"/>
    <property type="match status" value="1"/>
</dbReference>
<evidence type="ECO:0000256" key="19">
    <source>
        <dbReference type="PROSITE-ProRule" id="PRU10141"/>
    </source>
</evidence>
<evidence type="ECO:0000256" key="13">
    <source>
        <dbReference type="ARBA" id="ARBA00047899"/>
    </source>
</evidence>
<dbReference type="FunFam" id="3.30.200.20:FF:000057">
    <property type="entry name" value="Serine/threonine-protein kinase DCLK1 isoform 2"/>
    <property type="match status" value="1"/>
</dbReference>
<dbReference type="SMART" id="SM00220">
    <property type="entry name" value="S_TKc"/>
    <property type="match status" value="1"/>
</dbReference>
<keyword evidence="8" id="KW-0677">Repeat</keyword>
<evidence type="ECO:0000256" key="7">
    <source>
        <dbReference type="ARBA" id="ARBA00022679"/>
    </source>
</evidence>
<dbReference type="InterPro" id="IPR000719">
    <property type="entry name" value="Prot_kinase_dom"/>
</dbReference>
<dbReference type="FunFam" id="3.10.20.230:FF:000002">
    <property type="entry name" value="serine/threonine-protein kinase DCLK2 isoform X1"/>
    <property type="match status" value="1"/>
</dbReference>
<feature type="compositionally biased region" description="Polar residues" evidence="21">
    <location>
        <begin position="511"/>
        <end position="541"/>
    </location>
</feature>
<dbReference type="InterPro" id="IPR008271">
    <property type="entry name" value="Ser/Thr_kinase_AS"/>
</dbReference>
<dbReference type="EC" id="2.7.11.1" evidence="3"/>
<dbReference type="PROSITE" id="PS00107">
    <property type="entry name" value="PROTEIN_KINASE_ATP"/>
    <property type="match status" value="1"/>
</dbReference>
<feature type="compositionally biased region" description="Gly residues" evidence="21">
    <location>
        <begin position="204"/>
        <end position="215"/>
    </location>
</feature>
<organism evidence="24 25">
    <name type="scientific">Stegastes partitus</name>
    <name type="common">bicolor damselfish</name>
    <dbReference type="NCBI Taxonomy" id="144197"/>
    <lineage>
        <taxon>Eukaryota</taxon>
        <taxon>Metazoa</taxon>
        <taxon>Chordata</taxon>
        <taxon>Craniata</taxon>
        <taxon>Vertebrata</taxon>
        <taxon>Euteleostomi</taxon>
        <taxon>Actinopterygii</taxon>
        <taxon>Neopterygii</taxon>
        <taxon>Teleostei</taxon>
        <taxon>Neoteleostei</taxon>
        <taxon>Acanthomorphata</taxon>
        <taxon>Ovalentaria</taxon>
        <taxon>Pomacentridae</taxon>
        <taxon>Stegastes</taxon>
    </lineage>
</organism>
<feature type="domain" description="Doublecortin" evidence="23">
    <location>
        <begin position="278"/>
        <end position="364"/>
    </location>
</feature>
<dbReference type="Gene3D" id="3.30.200.20">
    <property type="entry name" value="Phosphorylase Kinase, domain 1"/>
    <property type="match status" value="1"/>
</dbReference>
<dbReference type="Pfam" id="PF03607">
    <property type="entry name" value="DCX"/>
    <property type="match status" value="2"/>
</dbReference>
<dbReference type="GO" id="GO:0004674">
    <property type="term" value="F:protein serine/threonine kinase activity"/>
    <property type="evidence" value="ECO:0007669"/>
    <property type="project" value="UniProtKB-KW"/>
</dbReference>
<reference evidence="25" key="1">
    <citation type="submission" date="2025-08" db="UniProtKB">
        <authorList>
            <consortium name="RefSeq"/>
        </authorList>
    </citation>
    <scope>IDENTIFICATION</scope>
</reference>
<feature type="coiled-coil region" evidence="20">
    <location>
        <begin position="12"/>
        <end position="39"/>
    </location>
</feature>
<dbReference type="InterPro" id="IPR011009">
    <property type="entry name" value="Kinase-like_dom_sf"/>
</dbReference>
<dbReference type="GO" id="GO:0007417">
    <property type="term" value="P:central nervous system development"/>
    <property type="evidence" value="ECO:0007669"/>
    <property type="project" value="UniProtKB-ARBA"/>
</dbReference>
<keyword evidence="24" id="KW-1185">Reference proteome</keyword>
<keyword evidence="7" id="KW-0808">Transferase</keyword>
<comment type="subcellular location">
    <subcellularLocation>
        <location evidence="1">Cytoplasm</location>
        <location evidence="1">Cytoskeleton</location>
    </subcellularLocation>
</comment>
<dbReference type="PROSITE" id="PS50309">
    <property type="entry name" value="DC"/>
    <property type="match status" value="2"/>
</dbReference>
<evidence type="ECO:0000256" key="21">
    <source>
        <dbReference type="SAM" id="MobiDB-lite"/>
    </source>
</evidence>
<evidence type="ECO:0000256" key="2">
    <source>
        <dbReference type="ARBA" id="ARBA00005354"/>
    </source>
</evidence>
<dbReference type="SUPFAM" id="SSF56112">
    <property type="entry name" value="Protein kinase-like (PK-like)"/>
    <property type="match status" value="1"/>
</dbReference>
<comment type="catalytic activity">
    <reaction evidence="13">
        <text>L-threonyl-[protein] + ATP = O-phospho-L-threonyl-[protein] + ADP + H(+)</text>
        <dbReference type="Rhea" id="RHEA:46608"/>
        <dbReference type="Rhea" id="RHEA-COMP:11060"/>
        <dbReference type="Rhea" id="RHEA-COMP:11605"/>
        <dbReference type="ChEBI" id="CHEBI:15378"/>
        <dbReference type="ChEBI" id="CHEBI:30013"/>
        <dbReference type="ChEBI" id="CHEBI:30616"/>
        <dbReference type="ChEBI" id="CHEBI:61977"/>
        <dbReference type="ChEBI" id="CHEBI:456216"/>
        <dbReference type="EC" id="2.7.11.1"/>
    </reaction>
</comment>
<dbReference type="InterPro" id="IPR036572">
    <property type="entry name" value="Doublecortin_dom_sf"/>
</dbReference>
<evidence type="ECO:0000256" key="16">
    <source>
        <dbReference type="ARBA" id="ARBA00079695"/>
    </source>
</evidence>
<evidence type="ECO:0000256" key="3">
    <source>
        <dbReference type="ARBA" id="ARBA00012513"/>
    </source>
</evidence>
<evidence type="ECO:0000256" key="5">
    <source>
        <dbReference type="ARBA" id="ARBA00022527"/>
    </source>
</evidence>
<evidence type="ECO:0000256" key="1">
    <source>
        <dbReference type="ARBA" id="ARBA00004245"/>
    </source>
</evidence>
<dbReference type="Pfam" id="PF15372">
    <property type="entry name" value="DUF4600"/>
    <property type="match status" value="1"/>
</dbReference>
<feature type="domain" description="Protein kinase" evidence="22">
    <location>
        <begin position="610"/>
        <end position="867"/>
    </location>
</feature>
<dbReference type="SMART" id="SM00537">
    <property type="entry name" value="DCX"/>
    <property type="match status" value="2"/>
</dbReference>
<feature type="compositionally biased region" description="Basic and acidic residues" evidence="21">
    <location>
        <begin position="228"/>
        <end position="239"/>
    </location>
</feature>
<dbReference type="InterPro" id="IPR003533">
    <property type="entry name" value="Doublecortin_dom"/>
</dbReference>
<keyword evidence="10 25" id="KW-0418">Kinase</keyword>
<dbReference type="PROSITE" id="PS00108">
    <property type="entry name" value="PROTEIN_KINASE_ST"/>
    <property type="match status" value="1"/>
</dbReference>
<accession>A0A9Y4MUH2</accession>
<dbReference type="GO" id="GO:0005856">
    <property type="term" value="C:cytoskeleton"/>
    <property type="evidence" value="ECO:0007669"/>
    <property type="project" value="UniProtKB-SubCell"/>
</dbReference>
<keyword evidence="9 19" id="KW-0547">Nucleotide-binding</keyword>
<evidence type="ECO:0000256" key="14">
    <source>
        <dbReference type="ARBA" id="ARBA00048679"/>
    </source>
</evidence>
<evidence type="ECO:0000256" key="18">
    <source>
        <dbReference type="ARBA" id="ARBA00080759"/>
    </source>
</evidence>
<keyword evidence="12" id="KW-0206">Cytoskeleton</keyword>
<evidence type="ECO:0000256" key="11">
    <source>
        <dbReference type="ARBA" id="ARBA00022840"/>
    </source>
</evidence>
<dbReference type="AlphaFoldDB" id="A0A9Y4MUH2"/>
<keyword evidence="4" id="KW-0963">Cytoplasm</keyword>
<gene>
    <name evidence="25" type="primary">dclk1a</name>
</gene>
<feature type="compositionally biased region" description="Basic and acidic residues" evidence="21">
    <location>
        <begin position="187"/>
        <end position="198"/>
    </location>
</feature>
<dbReference type="FunFam" id="3.10.20.230:FF:000001">
    <property type="entry name" value="serine/threonine-protein kinase DCLK1 isoform X1"/>
    <property type="match status" value="1"/>
</dbReference>
<dbReference type="CTD" id="558997"/>
<name>A0A9Y4MUH2_9TELE</name>
<keyword evidence="6" id="KW-0597">Phosphoprotein</keyword>
<dbReference type="SUPFAM" id="SSF89837">
    <property type="entry name" value="Doublecortin (DC)"/>
    <property type="match status" value="2"/>
</dbReference>
<dbReference type="CDD" id="cd17069">
    <property type="entry name" value="DCX2"/>
    <property type="match status" value="1"/>
</dbReference>
<evidence type="ECO:0000256" key="9">
    <source>
        <dbReference type="ARBA" id="ARBA00022741"/>
    </source>
</evidence>
<sequence>MTKDCDYSKYDLARLQAELEQEREMKEMLEESVSDLQSTMCELQERLHSVDGEGNEWKTRYETQVELNGQLERQISLIHERLEDIRGNPMDRLASIRSYDDMPVETLRQRLKFLTDEKSDLQSQLMDCHLHIEQEGKAFHKTNDERRAYLSEITKLSSSHETQRRQYSTQPQRAPESKHTRGKRASRKAEADSKKGKEGEEDGGGGVRVKGGGGDSTAVLVSLGSEMEMEHFDERDKGQRHGRSSAKMNGVPSPTHSAHCSLYRTRTLKTLSAEKRAKKVRFYRNGDRYFNGIVYAISADRFRTFDALLADLTRSLSDNVNLPQGVRTIYTLDGSKKITTIDQLVEGDSYVCSSIEAYKKLDYTKNVNPNWSVNVKASAAAARGPPSLGSSKAGAPDGRENKDFIRPKLVTVVRSGVKPRKAVRILLNKKTAHSYEQVLTDITDAIKLDSGVVKKIYTLEGKLVSCLQDFFGDEDIFVACGPEKFRYQDDLMLDESECRTMKSVTYGKMSGSLNRGSPRTIIQSRRSKSPASVNGTPASQLSTPHSGKSPSPSPTSPGSLSRRRGSQGSSSSLSSAKVSSSVEDGDGLVTEAEVLVDEVPTVPSYISDRYKVGRMLGDGNFAVVRECVEHSTGREYALKIINKGKCRGKEHMIQNEVAILRRVKHPNIVLLIEEVDTYNELYLVMELVKGGDLFDAITSANRYTERDASGMLYNLANAIKYLHSLNIVHRDIKPENLLVYEHADGSKSLKLGDFGLATMVDGPLYTVCGTPTYVAPEIIAETGYGLKVDIWAAGVITYILLCGFPPFRGSSDDQEVLFDQILMGQLEFPLPYWDNVSETAKELIRSMLEVEVDQRYTALQVLEHPWVTDEGLCENDHQLSVAGKIKKHFNTNPKVSDTTAGVSVISLDDSFSMQRSGSLDFYQHPAMYWIRPPLLIRRGRFSDEDATRM</sequence>
<keyword evidence="5" id="KW-0723">Serine/threonine-protein kinase</keyword>
<evidence type="ECO:0000256" key="10">
    <source>
        <dbReference type="ARBA" id="ARBA00022777"/>
    </source>
</evidence>
<evidence type="ECO:0000256" key="12">
    <source>
        <dbReference type="ARBA" id="ARBA00023212"/>
    </source>
</evidence>
<feature type="compositionally biased region" description="Polar residues" evidence="21">
    <location>
        <begin position="154"/>
        <end position="172"/>
    </location>
</feature>
<feature type="domain" description="Doublecortin" evidence="23">
    <location>
        <begin position="408"/>
        <end position="491"/>
    </location>
</feature>
<evidence type="ECO:0000256" key="20">
    <source>
        <dbReference type="SAM" id="Coils"/>
    </source>
</evidence>
<evidence type="ECO:0000259" key="22">
    <source>
        <dbReference type="PROSITE" id="PS50011"/>
    </source>
</evidence>
<dbReference type="Gene3D" id="1.10.510.10">
    <property type="entry name" value="Transferase(Phosphotransferase) domain 1"/>
    <property type="match status" value="1"/>
</dbReference>
<comment type="catalytic activity">
    <reaction evidence="14">
        <text>L-seryl-[protein] + ATP = O-phospho-L-seryl-[protein] + ADP + H(+)</text>
        <dbReference type="Rhea" id="RHEA:17989"/>
        <dbReference type="Rhea" id="RHEA-COMP:9863"/>
        <dbReference type="Rhea" id="RHEA-COMP:11604"/>
        <dbReference type="ChEBI" id="CHEBI:15378"/>
        <dbReference type="ChEBI" id="CHEBI:29999"/>
        <dbReference type="ChEBI" id="CHEBI:30616"/>
        <dbReference type="ChEBI" id="CHEBI:83421"/>
        <dbReference type="ChEBI" id="CHEBI:456216"/>
        <dbReference type="EC" id="2.7.11.1"/>
    </reaction>
</comment>
<dbReference type="InterPro" id="IPR028022">
    <property type="entry name" value="DUF4600"/>
</dbReference>
<evidence type="ECO:0000256" key="6">
    <source>
        <dbReference type="ARBA" id="ARBA00022553"/>
    </source>
</evidence>
<dbReference type="GO" id="GO:0035556">
    <property type="term" value="P:intracellular signal transduction"/>
    <property type="evidence" value="ECO:0007669"/>
    <property type="project" value="InterPro"/>
</dbReference>
<keyword evidence="20" id="KW-0175">Coiled coil</keyword>
<dbReference type="GO" id="GO:0005524">
    <property type="term" value="F:ATP binding"/>
    <property type="evidence" value="ECO:0007669"/>
    <property type="project" value="UniProtKB-UniRule"/>
</dbReference>
<keyword evidence="11 19" id="KW-0067">ATP-binding</keyword>
<dbReference type="RefSeq" id="XP_008275592.1">
    <property type="nucleotide sequence ID" value="XM_008277370.1"/>
</dbReference>
<dbReference type="Gene3D" id="3.10.20.230">
    <property type="entry name" value="Doublecortin domain"/>
    <property type="match status" value="2"/>
</dbReference>
<evidence type="ECO:0000256" key="4">
    <source>
        <dbReference type="ARBA" id="ARBA00022490"/>
    </source>
</evidence>
<feature type="binding site" evidence="19">
    <location>
        <position position="639"/>
    </location>
    <ligand>
        <name>ATP</name>
        <dbReference type="ChEBI" id="CHEBI:30616"/>
    </ligand>
</feature>
<dbReference type="Pfam" id="PF00069">
    <property type="entry name" value="Pkinase"/>
    <property type="match status" value="1"/>
</dbReference>
<evidence type="ECO:0000259" key="23">
    <source>
        <dbReference type="PROSITE" id="PS50309"/>
    </source>
</evidence>
<evidence type="ECO:0000313" key="24">
    <source>
        <dbReference type="Proteomes" id="UP000694891"/>
    </source>
</evidence>
<evidence type="ECO:0000256" key="15">
    <source>
        <dbReference type="ARBA" id="ARBA00070436"/>
    </source>
</evidence>
<dbReference type="InterPro" id="IPR017441">
    <property type="entry name" value="Protein_kinase_ATP_BS"/>
</dbReference>
<comment type="similarity">
    <text evidence="2">Belongs to the protein kinase superfamily. CAMK Ser/Thr protein kinase family. CaMK subfamily.</text>
</comment>
<evidence type="ECO:0000256" key="17">
    <source>
        <dbReference type="ARBA" id="ARBA00079902"/>
    </source>
</evidence>
<dbReference type="Proteomes" id="UP000694891">
    <property type="component" value="Unplaced"/>
</dbReference>
<feature type="region of interest" description="Disordered" evidence="21">
    <location>
        <begin position="507"/>
        <end position="584"/>
    </location>
</feature>
<proteinExistence type="inferred from homology"/>
<feature type="region of interest" description="Disordered" evidence="21">
    <location>
        <begin position="154"/>
        <end position="258"/>
    </location>
</feature>